<dbReference type="EMBL" id="RQTK01000300">
    <property type="protein sequence ID" value="RUS82154.1"/>
    <property type="molecule type" value="Genomic_DNA"/>
</dbReference>
<name>A0A433TKS2_ELYCH</name>
<keyword evidence="3" id="KW-1185">Reference proteome</keyword>
<evidence type="ECO:0000313" key="2">
    <source>
        <dbReference type="EMBL" id="RUS82154.1"/>
    </source>
</evidence>
<gene>
    <name evidence="2" type="ORF">EGW08_010088</name>
</gene>
<evidence type="ECO:0000256" key="1">
    <source>
        <dbReference type="SAM" id="MobiDB-lite"/>
    </source>
</evidence>
<dbReference type="OrthoDB" id="10658835at2759"/>
<proteinExistence type="predicted"/>
<dbReference type="Proteomes" id="UP000271974">
    <property type="component" value="Unassembled WGS sequence"/>
</dbReference>
<sequence length="1533" mass="174621">MNNLGKRMHSIQAYLFKKSKMKQDIEDSDLFKVSELGCLAVALFCEMEVLRLTNNPANKRKVFKFPPACVLNPSQKNVFPVWYRTLTRKLEKLKLQFATLMEDHSSQILKFNDRIGLKCGIRIPGLHFFNKSQRFSKFQKGELKVYKVSSFLKKDIQYGEDFLGQCSRHTLWMSLGSLISEQAFKSKEGKKVVTKVGDISMVPNKNLLIAEAKDMQEVGPSVRGDKSPALSPHMIQTVDRLHEKHPVDVQYSCKGGSSQTLRGNVSNSVGAPVSVNDSYGMDETSLSQTQAPNMEPKNTYRQMVQANKEIPDCHKNNPGFMTDSFHYLNERIEGWKSDQKYIRKRLFFLGDKLAKENTEEGFITVCTEVAKHSNTIESISQQFETERAAYSKTPYKQGKLQFSPSILTDIGPVAANHLVEKMNQFELNLKLLHKAYKKVFFTNLKAIEAFNSSEAAKLNGRLILPTKLYVLRYNHMKTVSDGMSDANMRATIEEGGHHQWSSSGYDEQHRIAPASHLRVPHQQFYSEGLNRQPCQDGGAGSGYQSYHLESRETFSPAKSHLKAGLLPLPDHYKANTKNAFQKLGKKMKTRKGGGSSTISNAEFPKAAVNDFQHIGPHIKMDTGKICEENDPGFMTDTFKYINDMIEGWKKDHKSIRKSLFLLSDKLAKNQKEEGRIKVFMEVAKQGKIIESIGQQFEANRAAYIDTLLKNVRFQFSPSVLADIGSVAANHLVEKMNQFELDLRLLHQSFTKIFFTNLKAIEAFNCSEAAQHNGQVVLPTKLDKIRNSQMKTGSDGMSGANMRATFEVGGHHQWSSSGYGEQHRIAPASHLRVPHQHFYSEGLNKQPCQDGGAGSGYQSYHLESSETVPTYNKDVTRHKQFWQSTNALAAGSEINKEVDSFLPSPPLPPFMFPRSDEHCSQLKRREGCSNTSHHAPFDAISSDHSSFERSIPKKWVQQDDYNTRSFYHEHNFKQPHFENNINPQTENGWQSGYWYENDAYSSYTPFQYESLQAPRTSGNENVTSTNNQFDGNLFVTPHSASANFRTHKDVSKPETMNRSNLSTQWSSHFNKVSPSYAETAVSDFGVSSQSGLNFSFQSHQAAKDQDMMHRSFSFQNSSYKSSHVNPDFQMPPETHLNNKDTALPSDRNAYFLPRSNGFEENMNLMSNSFPPTPDDSRHGHNASPEALLQSPDPADGLQVDCHCNCRGKLLQGIPSMPQHHQNLCFKALHWLKLSLLKKDVEKVMQMQTQSCTRFDKFSKDSHRKAVNIFLDINATLPHLAALMKQLRKNHEQQGFPDDELQRIGETEFEGISLEVVEKALQKLYMEHCRLYKERKLVILKFHHHAEKFISIRNDVYGFGEMPNTFDMPIKNSKKKKGTLTNLGVFSSKDKTSKEKLRYYQSLLDIQKKVASVRKEIQTRKKILHEKGVAFVTSDQSVSTAVKKYVSVLVNSKKHMIRLEVYREMYGNYIPRYVQSFLKGPKCGKKTIENHIKNYEFILKLINWGAKELKEYVQNLSPNVQRLVNNLEFEIFSDC</sequence>
<feature type="region of interest" description="Disordered" evidence="1">
    <location>
        <begin position="1167"/>
        <end position="1186"/>
    </location>
</feature>
<accession>A0A433TKS2</accession>
<protein>
    <submittedName>
        <fullName evidence="2">Uncharacterized protein</fullName>
    </submittedName>
</protein>
<evidence type="ECO:0000313" key="3">
    <source>
        <dbReference type="Proteomes" id="UP000271974"/>
    </source>
</evidence>
<reference evidence="2 3" key="1">
    <citation type="submission" date="2019-01" db="EMBL/GenBank/DDBJ databases">
        <title>A draft genome assembly of the solar-powered sea slug Elysia chlorotica.</title>
        <authorList>
            <person name="Cai H."/>
            <person name="Li Q."/>
            <person name="Fang X."/>
            <person name="Li J."/>
            <person name="Curtis N.E."/>
            <person name="Altenburger A."/>
            <person name="Shibata T."/>
            <person name="Feng M."/>
            <person name="Maeda T."/>
            <person name="Schwartz J.A."/>
            <person name="Shigenobu S."/>
            <person name="Lundholm N."/>
            <person name="Nishiyama T."/>
            <person name="Yang H."/>
            <person name="Hasebe M."/>
            <person name="Li S."/>
            <person name="Pierce S.K."/>
            <person name="Wang J."/>
        </authorList>
    </citation>
    <scope>NUCLEOTIDE SEQUENCE [LARGE SCALE GENOMIC DNA]</scope>
    <source>
        <strain evidence="2">EC2010</strain>
        <tissue evidence="2">Whole organism of an adult</tissue>
    </source>
</reference>
<comment type="caution">
    <text evidence="2">The sequence shown here is derived from an EMBL/GenBank/DDBJ whole genome shotgun (WGS) entry which is preliminary data.</text>
</comment>
<organism evidence="2 3">
    <name type="scientific">Elysia chlorotica</name>
    <name type="common">Eastern emerald elysia</name>
    <name type="synonym">Sea slug</name>
    <dbReference type="NCBI Taxonomy" id="188477"/>
    <lineage>
        <taxon>Eukaryota</taxon>
        <taxon>Metazoa</taxon>
        <taxon>Spiralia</taxon>
        <taxon>Lophotrochozoa</taxon>
        <taxon>Mollusca</taxon>
        <taxon>Gastropoda</taxon>
        <taxon>Heterobranchia</taxon>
        <taxon>Euthyneura</taxon>
        <taxon>Panpulmonata</taxon>
        <taxon>Sacoglossa</taxon>
        <taxon>Placobranchoidea</taxon>
        <taxon>Plakobranchidae</taxon>
        <taxon>Elysia</taxon>
    </lineage>
</organism>